<dbReference type="EMBL" id="CP011509">
    <property type="protein sequence ID" value="AKJ04605.1"/>
    <property type="molecule type" value="Genomic_DNA"/>
</dbReference>
<organism evidence="2 3">
    <name type="scientific">Archangium gephyra</name>
    <dbReference type="NCBI Taxonomy" id="48"/>
    <lineage>
        <taxon>Bacteria</taxon>
        <taxon>Pseudomonadati</taxon>
        <taxon>Myxococcota</taxon>
        <taxon>Myxococcia</taxon>
        <taxon>Myxococcales</taxon>
        <taxon>Cystobacterineae</taxon>
        <taxon>Archangiaceae</taxon>
        <taxon>Archangium</taxon>
    </lineage>
</organism>
<evidence type="ECO:0000313" key="2">
    <source>
        <dbReference type="EMBL" id="AKJ04605.1"/>
    </source>
</evidence>
<evidence type="ECO:0000313" key="3">
    <source>
        <dbReference type="Proteomes" id="UP000035579"/>
    </source>
</evidence>
<proteinExistence type="predicted"/>
<dbReference type="Proteomes" id="UP000035579">
    <property type="component" value="Chromosome"/>
</dbReference>
<dbReference type="KEGG" id="age:AA314_06231"/>
<protein>
    <submittedName>
        <fullName evidence="2">Uncharacterized protein</fullName>
    </submittedName>
</protein>
<reference evidence="2 3" key="1">
    <citation type="submission" date="2015-05" db="EMBL/GenBank/DDBJ databases">
        <title>Genome assembly of Archangium gephyra DSM 2261.</title>
        <authorList>
            <person name="Sharma G."/>
            <person name="Subramanian S."/>
        </authorList>
    </citation>
    <scope>NUCLEOTIDE SEQUENCE [LARGE SCALE GENOMIC DNA]</scope>
    <source>
        <strain evidence="2 3">DSM 2261</strain>
    </source>
</reference>
<dbReference type="AlphaFoldDB" id="A0AAC8TG90"/>
<accession>A0AAC8TG90</accession>
<sequence>MGRPPLPSAGINRFRFRGLAASRPSQPLDGGTPSDRARV</sequence>
<name>A0AAC8TG90_9BACT</name>
<feature type="region of interest" description="Disordered" evidence="1">
    <location>
        <begin position="16"/>
        <end position="39"/>
    </location>
</feature>
<evidence type="ECO:0000256" key="1">
    <source>
        <dbReference type="SAM" id="MobiDB-lite"/>
    </source>
</evidence>
<gene>
    <name evidence="2" type="ORF">AA314_06231</name>
</gene>